<dbReference type="InterPro" id="IPR026444">
    <property type="entry name" value="Secre_tail"/>
</dbReference>
<dbReference type="KEGG" id="add:HUW48_24805"/>
<feature type="domain" description="Secretion system C-terminal sorting" evidence="1">
    <location>
        <begin position="709"/>
        <end position="784"/>
    </location>
</feature>
<dbReference type="NCBIfam" id="TIGR04183">
    <property type="entry name" value="Por_Secre_tail"/>
    <property type="match status" value="1"/>
</dbReference>
<evidence type="ECO:0000313" key="2">
    <source>
        <dbReference type="EMBL" id="QMU31042.1"/>
    </source>
</evidence>
<gene>
    <name evidence="2" type="ORF">HUW48_24805</name>
</gene>
<dbReference type="RefSeq" id="WP_182413482.1">
    <property type="nucleotide sequence ID" value="NZ_CP055153.1"/>
</dbReference>
<dbReference type="PANTHER" id="PTHR42754:SF1">
    <property type="entry name" value="LIPOPROTEIN"/>
    <property type="match status" value="1"/>
</dbReference>
<organism evidence="2 3">
    <name type="scientific">Adhaeribacter radiodurans</name>
    <dbReference type="NCBI Taxonomy" id="2745197"/>
    <lineage>
        <taxon>Bacteria</taxon>
        <taxon>Pseudomonadati</taxon>
        <taxon>Bacteroidota</taxon>
        <taxon>Cytophagia</taxon>
        <taxon>Cytophagales</taxon>
        <taxon>Hymenobacteraceae</taxon>
        <taxon>Adhaeribacter</taxon>
    </lineage>
</organism>
<accession>A0A7L7LDX1</accession>
<dbReference type="Proteomes" id="UP000514509">
    <property type="component" value="Chromosome"/>
</dbReference>
<name>A0A7L7LDX1_9BACT</name>
<dbReference type="Pfam" id="PF18962">
    <property type="entry name" value="Por_Secre_tail"/>
    <property type="match status" value="1"/>
</dbReference>
<protein>
    <submittedName>
        <fullName evidence="2">DNRLRE domain-containing protein</fullName>
    </submittedName>
</protein>
<evidence type="ECO:0000259" key="1">
    <source>
        <dbReference type="Pfam" id="PF18962"/>
    </source>
</evidence>
<dbReference type="AlphaFoldDB" id="A0A7L7LDX1"/>
<dbReference type="NCBIfam" id="NF033679">
    <property type="entry name" value="DNRLRE_dom"/>
    <property type="match status" value="1"/>
</dbReference>
<evidence type="ECO:0000313" key="3">
    <source>
        <dbReference type="Proteomes" id="UP000514509"/>
    </source>
</evidence>
<reference evidence="2 3" key="1">
    <citation type="submission" date="2020-08" db="EMBL/GenBank/DDBJ databases">
        <title>Adhaeribacter dokdonensis sp. nov., isolated from the rhizosphere of Elymus tsukushiensis, a plant native to the Dokdo Islands, Republic of Korea.</title>
        <authorList>
            <person name="Ghim S.Y."/>
        </authorList>
    </citation>
    <scope>NUCLEOTIDE SEQUENCE [LARGE SCALE GENOMIC DNA]</scope>
    <source>
        <strain evidence="2 3">KUDC8001</strain>
    </source>
</reference>
<dbReference type="EMBL" id="CP055153">
    <property type="protein sequence ID" value="QMU31042.1"/>
    <property type="molecule type" value="Genomic_DNA"/>
</dbReference>
<keyword evidence="3" id="KW-1185">Reference proteome</keyword>
<dbReference type="PANTHER" id="PTHR42754">
    <property type="entry name" value="ENDOGLUCANASE"/>
    <property type="match status" value="1"/>
</dbReference>
<proteinExistence type="predicted"/>
<sequence length="787" mass="85053">MKQVLLCSGQAPSGYIRNLYQQLCPLRQKGLLLLMENKPLKIKILSPLFVNLILLFTLLSSSNPAFSQYKKVVPAKAPVTVSIPADKDNAISSTNSTKNEGSLVNLHVGRTGTQGGNTVQRALFHFDLSRIPAGSKINAATLTLTVTRAKGMVPVALHKLTANWGELESTWSHASLPGTPWTTPGGDFNPTASASTGDVATGPLVISDLTADVQAWVDNPAGNFGWLLKVVNEEPTFTAKLIASRENTVESLRPILSITYTLNEGWDQRYGGLGNEGFTTIIKTADGGYLSGGYTNSNVSGDKTQPSQGKNDYWIVKSDDLGKKLWDKRFGGTDDDYLNRIIQTKDGGFLLAGSSLSGKNGDKTETSRGNRDYWVVKINKEGTKQWDKRYGGSGYDELKKVIQLSTGEYILAGYSNSPAGGDKSQNSQGKNDFWIVKINNTGSKIWDKRYGGNLDEALGGIVQTSDEGYLLGGSSLSGKSGDKSRVNRGGNDFWLIRLDKDGTKIWDKTYGGSGHDEVYSVGKVGNNFFISGQSNSPAGGDKTLGSQGGKDFWLMKISSTGAKVWDQRYGGSLDEELRASIQTRDGGYLLAGKSFSNKSGDKTQDSQGSSDYWIVKTDANGKYQWDKRYGGIDAEELRAVIQGNDGSFLLAGKSTSGVSGNRTQPSQGGYDFWLVKVAPETTPIVTAREIMLVAEPAAEATLSLLQAHPNPSSGTFIISFALPQTQPAQVKVYNSQGGEVANLFTGEAQANQKYQVEWQAGKQASGMYLLQLQTPTQKQQQKLLLTK</sequence>